<dbReference type="EMBL" id="FNCP01000012">
    <property type="protein sequence ID" value="SDH35246.1"/>
    <property type="molecule type" value="Genomic_DNA"/>
</dbReference>
<dbReference type="Pfam" id="PF00348">
    <property type="entry name" value="polyprenyl_synt"/>
    <property type="match status" value="1"/>
</dbReference>
<dbReference type="AlphaFoldDB" id="A0A1G8BPR8"/>
<evidence type="ECO:0000256" key="4">
    <source>
        <dbReference type="ARBA" id="ARBA00022723"/>
    </source>
</evidence>
<evidence type="ECO:0000256" key="3">
    <source>
        <dbReference type="ARBA" id="ARBA00022679"/>
    </source>
</evidence>
<comment type="cofactor">
    <cofactor evidence="1">
        <name>Mg(2+)</name>
        <dbReference type="ChEBI" id="CHEBI:18420"/>
    </cofactor>
</comment>
<evidence type="ECO:0000313" key="8">
    <source>
        <dbReference type="Proteomes" id="UP000198656"/>
    </source>
</evidence>
<dbReference type="OrthoDB" id="9805316at2"/>
<evidence type="ECO:0000256" key="1">
    <source>
        <dbReference type="ARBA" id="ARBA00001946"/>
    </source>
</evidence>
<sequence>MKQLWLFNQINSDLQRVEKELTKFVETGYPILQDSAIHLLAAGGKRLRPAFTLLAGKFYGYPLEKLMPVAMALELIHMSSLVHDDVVDASMTRRGRATVKAKWGNIVSVETGDYLLAKSLMLISKIDNPEVSRILAEISVEMCQGEIQQIKCTFDVEQTLKQYYYRIKRKTALLISACCKLGALVSGAPKRQVWALGAYGHSLGMAFQIVDDVLDITAKPSEFGKPIGGDLRQGIMTLPMILALKSTPQSSELRELLEKKDKTDEEVWETIAMIKSSGAIDQSMQLVDIYIEKAKKHLQDLPKIPTRKALEELAEFIRTRKF</sequence>
<evidence type="ECO:0000256" key="2">
    <source>
        <dbReference type="ARBA" id="ARBA00006706"/>
    </source>
</evidence>
<keyword evidence="8" id="KW-1185">Reference proteome</keyword>
<accession>A0A1G8BPR8</accession>
<dbReference type="GO" id="GO:0046872">
    <property type="term" value="F:metal ion binding"/>
    <property type="evidence" value="ECO:0007669"/>
    <property type="project" value="UniProtKB-KW"/>
</dbReference>
<dbReference type="PANTHER" id="PTHR12001:SF69">
    <property type="entry name" value="ALL TRANS-POLYPRENYL-DIPHOSPHATE SYNTHASE PDSS1"/>
    <property type="match status" value="1"/>
</dbReference>
<dbReference type="PANTHER" id="PTHR12001">
    <property type="entry name" value="GERANYLGERANYL PYROPHOSPHATE SYNTHASE"/>
    <property type="match status" value="1"/>
</dbReference>
<dbReference type="SFLD" id="SFLDS00005">
    <property type="entry name" value="Isoprenoid_Synthase_Type_I"/>
    <property type="match status" value="1"/>
</dbReference>
<proteinExistence type="inferred from homology"/>
<organism evidence="7 8">
    <name type="scientific">Desulfosporosinus hippei DSM 8344</name>
    <dbReference type="NCBI Taxonomy" id="1121419"/>
    <lineage>
        <taxon>Bacteria</taxon>
        <taxon>Bacillati</taxon>
        <taxon>Bacillota</taxon>
        <taxon>Clostridia</taxon>
        <taxon>Eubacteriales</taxon>
        <taxon>Desulfitobacteriaceae</taxon>
        <taxon>Desulfosporosinus</taxon>
    </lineage>
</organism>
<keyword evidence="3 6" id="KW-0808">Transferase</keyword>
<dbReference type="PROSITE" id="PS00444">
    <property type="entry name" value="POLYPRENYL_SYNTHASE_2"/>
    <property type="match status" value="1"/>
</dbReference>
<protein>
    <submittedName>
        <fullName evidence="7">Heptaprenyl diphosphate synthase</fullName>
    </submittedName>
</protein>
<dbReference type="GO" id="GO:0004659">
    <property type="term" value="F:prenyltransferase activity"/>
    <property type="evidence" value="ECO:0007669"/>
    <property type="project" value="InterPro"/>
</dbReference>
<evidence type="ECO:0000256" key="5">
    <source>
        <dbReference type="ARBA" id="ARBA00022842"/>
    </source>
</evidence>
<dbReference type="Proteomes" id="UP000198656">
    <property type="component" value="Unassembled WGS sequence"/>
</dbReference>
<keyword evidence="5" id="KW-0460">Magnesium</keyword>
<keyword evidence="4" id="KW-0479">Metal-binding</keyword>
<dbReference type="GO" id="GO:0008299">
    <property type="term" value="P:isoprenoid biosynthetic process"/>
    <property type="evidence" value="ECO:0007669"/>
    <property type="project" value="InterPro"/>
</dbReference>
<dbReference type="SUPFAM" id="SSF48576">
    <property type="entry name" value="Terpenoid synthases"/>
    <property type="match status" value="1"/>
</dbReference>
<evidence type="ECO:0000256" key="6">
    <source>
        <dbReference type="RuleBase" id="RU004466"/>
    </source>
</evidence>
<evidence type="ECO:0000313" key="7">
    <source>
        <dbReference type="EMBL" id="SDH35246.1"/>
    </source>
</evidence>
<dbReference type="CDD" id="cd00685">
    <property type="entry name" value="Trans_IPPS_HT"/>
    <property type="match status" value="1"/>
</dbReference>
<name>A0A1G8BPR8_9FIRM</name>
<dbReference type="InterPro" id="IPR008949">
    <property type="entry name" value="Isoprenoid_synthase_dom_sf"/>
</dbReference>
<dbReference type="InterPro" id="IPR033749">
    <property type="entry name" value="Polyprenyl_synt_CS"/>
</dbReference>
<dbReference type="InterPro" id="IPR000092">
    <property type="entry name" value="Polyprenyl_synt"/>
</dbReference>
<dbReference type="STRING" id="1121419.SAMN05443529_11292"/>
<dbReference type="Gene3D" id="1.10.600.10">
    <property type="entry name" value="Farnesyl Diphosphate Synthase"/>
    <property type="match status" value="1"/>
</dbReference>
<dbReference type="PROSITE" id="PS00723">
    <property type="entry name" value="POLYPRENYL_SYNTHASE_1"/>
    <property type="match status" value="1"/>
</dbReference>
<dbReference type="RefSeq" id="WP_092333468.1">
    <property type="nucleotide sequence ID" value="NZ_FNCP01000012.1"/>
</dbReference>
<gene>
    <name evidence="7" type="ORF">SAMN05443529_11292</name>
</gene>
<reference evidence="8" key="1">
    <citation type="submission" date="2016-10" db="EMBL/GenBank/DDBJ databases">
        <authorList>
            <person name="Varghese N."/>
            <person name="Submissions S."/>
        </authorList>
    </citation>
    <scope>NUCLEOTIDE SEQUENCE [LARGE SCALE GENOMIC DNA]</scope>
    <source>
        <strain evidence="8">DSM 8344</strain>
    </source>
</reference>
<comment type="similarity">
    <text evidence="2 6">Belongs to the FPP/GGPP synthase family.</text>
</comment>